<dbReference type="GO" id="GO:0005886">
    <property type="term" value="C:plasma membrane"/>
    <property type="evidence" value="ECO:0007669"/>
    <property type="project" value="TreeGrafter"/>
</dbReference>
<comment type="subcellular location">
    <subcellularLocation>
        <location evidence="1">Membrane</location>
        <topology evidence="1">Multi-pass membrane protein</topology>
    </subcellularLocation>
</comment>
<evidence type="ECO:0000313" key="6">
    <source>
        <dbReference type="EMBL" id="GFM32641.1"/>
    </source>
</evidence>
<feature type="transmembrane region" description="Helical" evidence="5">
    <location>
        <begin position="125"/>
        <end position="153"/>
    </location>
</feature>
<feature type="transmembrane region" description="Helical" evidence="5">
    <location>
        <begin position="174"/>
        <end position="193"/>
    </location>
</feature>
<feature type="transmembrane region" description="Helical" evidence="5">
    <location>
        <begin position="315"/>
        <end position="333"/>
    </location>
</feature>
<evidence type="ECO:0000256" key="4">
    <source>
        <dbReference type="ARBA" id="ARBA00023136"/>
    </source>
</evidence>
<feature type="transmembrane region" description="Helical" evidence="5">
    <location>
        <begin position="43"/>
        <end position="69"/>
    </location>
</feature>
<dbReference type="GO" id="GO:0008514">
    <property type="term" value="F:organic anion transmembrane transporter activity"/>
    <property type="evidence" value="ECO:0007669"/>
    <property type="project" value="UniProtKB-ARBA"/>
</dbReference>
<evidence type="ECO:0000256" key="1">
    <source>
        <dbReference type="ARBA" id="ARBA00004141"/>
    </source>
</evidence>
<feature type="transmembrane region" description="Helical" evidence="5">
    <location>
        <begin position="361"/>
        <end position="384"/>
    </location>
</feature>
<proteinExistence type="predicted"/>
<feature type="transmembrane region" description="Helical" evidence="5">
    <location>
        <begin position="437"/>
        <end position="459"/>
    </location>
</feature>
<feature type="transmembrane region" description="Helical" evidence="5">
    <location>
        <begin position="12"/>
        <end position="31"/>
    </location>
</feature>
<dbReference type="AlphaFoldDB" id="A0A7J0BHF6"/>
<protein>
    <submittedName>
        <fullName evidence="6">Citrate transporter</fullName>
    </submittedName>
</protein>
<evidence type="ECO:0000313" key="7">
    <source>
        <dbReference type="Proteomes" id="UP000503840"/>
    </source>
</evidence>
<accession>A0A7J0BHF6</accession>
<feature type="transmembrane region" description="Helical" evidence="5">
    <location>
        <begin position="396"/>
        <end position="417"/>
    </location>
</feature>
<evidence type="ECO:0000256" key="3">
    <source>
        <dbReference type="ARBA" id="ARBA00022989"/>
    </source>
</evidence>
<organism evidence="6 7">
    <name type="scientific">Desulfovibrio subterraneus</name>
    <dbReference type="NCBI Taxonomy" id="2718620"/>
    <lineage>
        <taxon>Bacteria</taxon>
        <taxon>Pseudomonadati</taxon>
        <taxon>Thermodesulfobacteriota</taxon>
        <taxon>Desulfovibrionia</taxon>
        <taxon>Desulfovibrionales</taxon>
        <taxon>Desulfovibrionaceae</taxon>
        <taxon>Desulfovibrio</taxon>
    </lineage>
</organism>
<dbReference type="Proteomes" id="UP000503840">
    <property type="component" value="Unassembled WGS sequence"/>
</dbReference>
<dbReference type="Pfam" id="PF00939">
    <property type="entry name" value="Na_sulph_symp"/>
    <property type="match status" value="1"/>
</dbReference>
<dbReference type="InterPro" id="IPR001898">
    <property type="entry name" value="SLC13A/DASS"/>
</dbReference>
<dbReference type="PANTHER" id="PTHR10283:SF82">
    <property type="entry name" value="SOLUTE CARRIER FAMILY 13 MEMBER 2"/>
    <property type="match status" value="1"/>
</dbReference>
<feature type="transmembrane region" description="Helical" evidence="5">
    <location>
        <begin position="220"/>
        <end position="243"/>
    </location>
</feature>
<reference evidence="6 7" key="1">
    <citation type="submission" date="2020-05" db="EMBL/GenBank/DDBJ databases">
        <title>Draft genome sequence of Desulfovibrio sp. strain HN2T.</title>
        <authorList>
            <person name="Ueno A."/>
            <person name="Tamazawa S."/>
            <person name="Tamamura S."/>
            <person name="Murakami T."/>
            <person name="Kiyama T."/>
            <person name="Inomata H."/>
            <person name="Amano Y."/>
            <person name="Miyakawa K."/>
            <person name="Tamaki H."/>
            <person name="Naganuma T."/>
            <person name="Kaneko K."/>
        </authorList>
    </citation>
    <scope>NUCLEOTIDE SEQUENCE [LARGE SCALE GENOMIC DNA]</scope>
    <source>
        <strain evidence="6 7">HN2</strain>
    </source>
</reference>
<evidence type="ECO:0000256" key="2">
    <source>
        <dbReference type="ARBA" id="ARBA00022692"/>
    </source>
</evidence>
<dbReference type="PANTHER" id="PTHR10283">
    <property type="entry name" value="SOLUTE CARRIER FAMILY 13 MEMBER"/>
    <property type="match status" value="1"/>
</dbReference>
<sequence>MSYRPALSVDRIIALIIACVATAIWLFKPLAASGITTPNTDSVFAVMVFTMGMWVCGALPEYLTTLIFFSVMMLCKLAPPAVVFAGFSSSAFWLVFAGLVLGLSVRESGLGKRIAVHLGALCGESYISIVIAMAGFGLVLAFLMPSAVGRVVLMIPILTAFGESRGYKAGSRGAGGILMAGAAGTMLPAFTILPSNVANMVLSGTMEALYGTVPTYGQYMLIHFPVLGLLKLFLVVIVAVLLFREKPSAPPAKQEALAPISSAERNLMLLLVASLILWMTDAVHGIAPAWVGLAAAVVCLVPKAGLLKEGAFSRLGFASLFYVAGVIGLGAVVRDYNLGVLGAHGVLDIFPLTPGADAWNYAVLTGTSTLTGMLTTTVGVPAVMTPMGPELANASGLALMTVLMTQTIGFSTIFLPYQTPAIVVAAQMSNLPSRAVNSYFVSLFVTTIIFILPLNYFWWKLLGLL</sequence>
<dbReference type="GO" id="GO:1905039">
    <property type="term" value="P:carboxylic acid transmembrane transport"/>
    <property type="evidence" value="ECO:0007669"/>
    <property type="project" value="UniProtKB-ARBA"/>
</dbReference>
<keyword evidence="4 5" id="KW-0472">Membrane</keyword>
<feature type="transmembrane region" description="Helical" evidence="5">
    <location>
        <begin position="81"/>
        <end position="105"/>
    </location>
</feature>
<dbReference type="RefSeq" id="WP_174404333.1">
    <property type="nucleotide sequence ID" value="NZ_BLVO01000012.1"/>
</dbReference>
<keyword evidence="3 5" id="KW-1133">Transmembrane helix</keyword>
<keyword evidence="7" id="KW-1185">Reference proteome</keyword>
<evidence type="ECO:0000256" key="5">
    <source>
        <dbReference type="SAM" id="Phobius"/>
    </source>
</evidence>
<comment type="caution">
    <text evidence="6">The sequence shown here is derived from an EMBL/GenBank/DDBJ whole genome shotgun (WGS) entry which is preliminary data.</text>
</comment>
<dbReference type="EMBL" id="BLVO01000012">
    <property type="protein sequence ID" value="GFM32641.1"/>
    <property type="molecule type" value="Genomic_DNA"/>
</dbReference>
<keyword evidence="2 5" id="KW-0812">Transmembrane</keyword>
<name>A0A7J0BHF6_9BACT</name>
<feature type="transmembrane region" description="Helical" evidence="5">
    <location>
        <begin position="263"/>
        <end position="280"/>
    </location>
</feature>
<gene>
    <name evidence="6" type="ORF">DSM101010T_10060</name>
</gene>